<sequence>MLKKLALIAAIAVTPAVAFAQNPQGATGGAVSGGTTGAVGGAIVGGPVGAVVGGVGGAVVGAIIGDQTPRFRQYVVEQRVPSYTYEEPVTVGTVLPADGVVYREVPREYIPREYAETGYRYTVVNQRPVLVDPRSRRVVQIIE</sequence>
<protein>
    <recommendedName>
        <fullName evidence="5">Glycine zipper domain-containing protein</fullName>
    </recommendedName>
</protein>
<feature type="transmembrane region" description="Helical" evidence="1">
    <location>
        <begin position="44"/>
        <end position="64"/>
    </location>
</feature>
<evidence type="ECO:0000256" key="1">
    <source>
        <dbReference type="SAM" id="Phobius"/>
    </source>
</evidence>
<evidence type="ECO:0008006" key="5">
    <source>
        <dbReference type="Google" id="ProtNLM"/>
    </source>
</evidence>
<proteinExistence type="predicted"/>
<gene>
    <name evidence="3" type="ORF">BHK69_11275</name>
</gene>
<dbReference type="AlphaFoldDB" id="A0A1D7U0R7"/>
<name>A0A1D7U0R7_9HYPH</name>
<evidence type="ECO:0000313" key="4">
    <source>
        <dbReference type="Proteomes" id="UP000094969"/>
    </source>
</evidence>
<evidence type="ECO:0000256" key="2">
    <source>
        <dbReference type="SAM" id="SignalP"/>
    </source>
</evidence>
<keyword evidence="1" id="KW-0472">Membrane</keyword>
<dbReference type="Pfam" id="PF06823">
    <property type="entry name" value="DUF1236"/>
    <property type="match status" value="1"/>
</dbReference>
<keyword evidence="1" id="KW-0812">Transmembrane</keyword>
<dbReference type="InterPro" id="IPR009642">
    <property type="entry name" value="DUF1236"/>
</dbReference>
<keyword evidence="1" id="KW-1133">Transmembrane helix</keyword>
<organism evidence="3 4">
    <name type="scientific">Bosea vaviloviae</name>
    <dbReference type="NCBI Taxonomy" id="1526658"/>
    <lineage>
        <taxon>Bacteria</taxon>
        <taxon>Pseudomonadati</taxon>
        <taxon>Pseudomonadota</taxon>
        <taxon>Alphaproteobacteria</taxon>
        <taxon>Hyphomicrobiales</taxon>
        <taxon>Boseaceae</taxon>
        <taxon>Bosea</taxon>
    </lineage>
</organism>
<dbReference type="STRING" id="1526658.BHK69_11275"/>
<dbReference type="Proteomes" id="UP000094969">
    <property type="component" value="Chromosome"/>
</dbReference>
<dbReference type="EMBL" id="CP017147">
    <property type="protein sequence ID" value="AOO80969.1"/>
    <property type="molecule type" value="Genomic_DNA"/>
</dbReference>
<feature type="chain" id="PRO_5009099783" description="Glycine zipper domain-containing protein" evidence="2">
    <location>
        <begin position="21"/>
        <end position="143"/>
    </location>
</feature>
<evidence type="ECO:0000313" key="3">
    <source>
        <dbReference type="EMBL" id="AOO80969.1"/>
    </source>
</evidence>
<dbReference type="OrthoDB" id="102964at2"/>
<reference evidence="3 4" key="1">
    <citation type="journal article" date="2015" name="Antonie Van Leeuwenhoek">
        <title>Bosea vaviloviae sp. nov., a new species of slow-growing rhizobia isolated from nodules of the relict species Vavilovia formosa (Stev.) Fed.</title>
        <authorList>
            <person name="Safronova V.I."/>
            <person name="Kuznetsova I.G."/>
            <person name="Sazanova A.L."/>
            <person name="Kimeklis A.K."/>
            <person name="Belimov A.A."/>
            <person name="Andronov E.E."/>
            <person name="Pinaev A.G."/>
            <person name="Chizhevskaya E.P."/>
            <person name="Pukhaev A.R."/>
            <person name="Popov K.P."/>
            <person name="Willems A."/>
            <person name="Tikhonovich I.A."/>
        </authorList>
    </citation>
    <scope>NUCLEOTIDE SEQUENCE [LARGE SCALE GENOMIC DNA]</scope>
    <source>
        <strain evidence="3 4">Vaf18</strain>
    </source>
</reference>
<keyword evidence="4" id="KW-1185">Reference proteome</keyword>
<accession>A0A1D7U0R7</accession>
<dbReference type="RefSeq" id="WP_069690185.1">
    <property type="nucleotide sequence ID" value="NZ_CP017147.1"/>
</dbReference>
<dbReference type="KEGG" id="bvv:BHK69_11275"/>
<keyword evidence="2" id="KW-0732">Signal</keyword>
<feature type="signal peptide" evidence="2">
    <location>
        <begin position="1"/>
        <end position="20"/>
    </location>
</feature>